<evidence type="ECO:0000313" key="1">
    <source>
        <dbReference type="EMBL" id="SVC47132.1"/>
    </source>
</evidence>
<dbReference type="Pfam" id="PF05721">
    <property type="entry name" value="PhyH"/>
    <property type="match status" value="1"/>
</dbReference>
<dbReference type="Gene3D" id="2.60.120.620">
    <property type="entry name" value="q2cbj1_9rhob like domain"/>
    <property type="match status" value="1"/>
</dbReference>
<dbReference type="PANTHER" id="PTHR20883:SF48">
    <property type="entry name" value="ECTOINE DIOXYGENASE"/>
    <property type="match status" value="1"/>
</dbReference>
<dbReference type="AlphaFoldDB" id="A0A382MI89"/>
<reference evidence="1" key="1">
    <citation type="submission" date="2018-05" db="EMBL/GenBank/DDBJ databases">
        <authorList>
            <person name="Lanie J.A."/>
            <person name="Ng W.-L."/>
            <person name="Kazmierczak K.M."/>
            <person name="Andrzejewski T.M."/>
            <person name="Davidsen T.M."/>
            <person name="Wayne K.J."/>
            <person name="Tettelin H."/>
            <person name="Glass J.I."/>
            <person name="Rusch D."/>
            <person name="Podicherti R."/>
            <person name="Tsui H.-C.T."/>
            <person name="Winkler M.E."/>
        </authorList>
    </citation>
    <scope>NUCLEOTIDE SEQUENCE</scope>
</reference>
<dbReference type="InterPro" id="IPR008775">
    <property type="entry name" value="Phytyl_CoA_dOase-like"/>
</dbReference>
<dbReference type="GO" id="GO:0016491">
    <property type="term" value="F:oxidoreductase activity"/>
    <property type="evidence" value="ECO:0007669"/>
    <property type="project" value="UniProtKB-ARBA"/>
</dbReference>
<dbReference type="PANTHER" id="PTHR20883">
    <property type="entry name" value="PHYTANOYL-COA DIOXYGENASE DOMAIN CONTAINING 1"/>
    <property type="match status" value="1"/>
</dbReference>
<dbReference type="GO" id="GO:0046872">
    <property type="term" value="F:metal ion binding"/>
    <property type="evidence" value="ECO:0007669"/>
    <property type="project" value="UniProtKB-ARBA"/>
</dbReference>
<dbReference type="EMBL" id="UINC01093038">
    <property type="protein sequence ID" value="SVC47132.1"/>
    <property type="molecule type" value="Genomic_DNA"/>
</dbReference>
<dbReference type="SUPFAM" id="SSF51197">
    <property type="entry name" value="Clavaminate synthase-like"/>
    <property type="match status" value="1"/>
</dbReference>
<sequence>MVMESFVRQFKDEGYFTCLELFSPSEIKSICSIIDRIEAGEIDFPPHKIEHDPHNPTRLRKINDLAENDSFFFNFAKNQKIIELVKKCIGKDIKLFGDQLFMKPPGGIEKTWHQDSPYFPIEPMELISCWIALDNVTEQNVCMWLIPKSHFWGAIEHSEKWMVRTREDMCIPEKNLPDFKEIPILLKSGSASFHHSLIVHRSGANKTKQSRRGWAIHYMSSKSRWTEDVDRKPDFKLISGRSFPGCV</sequence>
<proteinExistence type="predicted"/>
<protein>
    <recommendedName>
        <fullName evidence="2">Fe2OG dioxygenase domain-containing protein</fullName>
    </recommendedName>
</protein>
<organism evidence="1">
    <name type="scientific">marine metagenome</name>
    <dbReference type="NCBI Taxonomy" id="408172"/>
    <lineage>
        <taxon>unclassified sequences</taxon>
        <taxon>metagenomes</taxon>
        <taxon>ecological metagenomes</taxon>
    </lineage>
</organism>
<accession>A0A382MI89</accession>
<evidence type="ECO:0008006" key="2">
    <source>
        <dbReference type="Google" id="ProtNLM"/>
    </source>
</evidence>
<name>A0A382MI89_9ZZZZ</name>
<gene>
    <name evidence="1" type="ORF">METZ01_LOCUS299986</name>
</gene>